<dbReference type="EMBL" id="LWLG01000007">
    <property type="protein sequence ID" value="OAQ20718.1"/>
    <property type="molecule type" value="Genomic_DNA"/>
</dbReference>
<reference evidence="1 2" key="1">
    <citation type="submission" date="2016-04" db="EMBL/GenBank/DDBJ databases">
        <title>Genome analysis of Thermosulfurimonas dismutans, the first thermophilic sulfur-disproportionating bacterium of the phylum Thermodesulfobacteria.</title>
        <authorList>
            <person name="Mardanov A.V."/>
            <person name="Beletsky A.V."/>
            <person name="Kadnikov V.V."/>
            <person name="Slobodkin A.I."/>
            <person name="Ravin N.V."/>
        </authorList>
    </citation>
    <scope>NUCLEOTIDE SEQUENCE [LARGE SCALE GENOMIC DNA]</scope>
    <source>
        <strain evidence="1 2">S95</strain>
    </source>
</reference>
<dbReference type="STRING" id="999894.TDIS_1174"/>
<evidence type="ECO:0000313" key="1">
    <source>
        <dbReference type="EMBL" id="OAQ20718.1"/>
    </source>
</evidence>
<dbReference type="Proteomes" id="UP000078390">
    <property type="component" value="Unassembled WGS sequence"/>
</dbReference>
<protein>
    <submittedName>
        <fullName evidence="1">Type IV fimbrial biogenesis protein PilW</fullName>
    </submittedName>
</protein>
<name>A0A179D537_9BACT</name>
<keyword evidence="2" id="KW-1185">Reference proteome</keyword>
<accession>A0A179D537</accession>
<dbReference type="AlphaFoldDB" id="A0A179D537"/>
<evidence type="ECO:0000313" key="2">
    <source>
        <dbReference type="Proteomes" id="UP000078390"/>
    </source>
</evidence>
<comment type="caution">
    <text evidence="1">The sequence shown here is derived from an EMBL/GenBank/DDBJ whole genome shotgun (WGS) entry which is preliminary data.</text>
</comment>
<organism evidence="1 2">
    <name type="scientific">Thermosulfurimonas dismutans</name>
    <dbReference type="NCBI Taxonomy" id="999894"/>
    <lineage>
        <taxon>Bacteria</taxon>
        <taxon>Pseudomonadati</taxon>
        <taxon>Thermodesulfobacteriota</taxon>
        <taxon>Thermodesulfobacteria</taxon>
        <taxon>Thermodesulfobacteriales</taxon>
        <taxon>Thermodesulfobacteriaceae</taxon>
        <taxon>Thermosulfurimonas</taxon>
    </lineage>
</organism>
<gene>
    <name evidence="1" type="ORF">TDIS_1174</name>
</gene>
<proteinExistence type="predicted"/>
<sequence>MIEILVALVISFLALGALYESYLAILRAKKQQEKIAETNFQVLMALEFLRKDIELAGFGMPRDISISNLTYEEAISSSTCSPDYFNSSTNSTPKPIDLGGNYCNNSDYLVIRSSAANLDKNTSRKWAYTYYDGSGWRITSLGTLDFSTNDRCVALDHQKSLINWNFSCNNFSGSNISEIYYLFGINDSPLRMPFNRVDYFLKKPSSLPYRCYQATYELYRGEIQHSNGDVNEQPILDCVLSFQVIVGRDTNNDNIIDAWSKDLSSLSATQVFEEVKEIDIYIIYQEGQRERKEVFDSDIIRINYPDGTYDDINIPSKNYRWKLIEIKVKPFNLEDIKL</sequence>